<dbReference type="InterPro" id="IPR001612">
    <property type="entry name" value="Caveolin"/>
</dbReference>
<evidence type="ECO:0000256" key="1">
    <source>
        <dbReference type="ARBA" id="ARBA00004202"/>
    </source>
</evidence>
<keyword evidence="4 6" id="KW-0333">Golgi apparatus</keyword>
<name>A0ABM0MLQ8_SACKO</name>
<reference evidence="8" key="1">
    <citation type="submission" date="2025-08" db="UniProtKB">
        <authorList>
            <consortium name="RefSeq"/>
        </authorList>
    </citation>
    <scope>IDENTIFICATION</scope>
    <source>
        <tissue evidence="8">Testes</tissue>
    </source>
</reference>
<gene>
    <name evidence="8" type="primary">LOC100369236</name>
</gene>
<keyword evidence="7" id="KW-1185">Reference proteome</keyword>
<keyword evidence="5 6" id="KW-0472">Membrane</keyword>
<comment type="subcellular location">
    <subcellularLocation>
        <location evidence="1 6">Cell membrane</location>
        <topology evidence="1 6">Peripheral membrane protein</topology>
    </subcellularLocation>
    <subcellularLocation>
        <location evidence="6">Golgi apparatus membrane</location>
        <topology evidence="6">Peripheral membrane protein</topology>
    </subcellularLocation>
    <subcellularLocation>
        <location evidence="6">Membrane</location>
        <location evidence="6">Caveola</location>
        <topology evidence="6">Peripheral membrane protein</topology>
    </subcellularLocation>
</comment>
<dbReference type="GeneID" id="100369236"/>
<evidence type="ECO:0000256" key="2">
    <source>
        <dbReference type="ARBA" id="ARBA00010988"/>
    </source>
</evidence>
<protein>
    <recommendedName>
        <fullName evidence="6">Caveolin</fullName>
    </recommendedName>
</protein>
<evidence type="ECO:0000256" key="4">
    <source>
        <dbReference type="ARBA" id="ARBA00023034"/>
    </source>
</evidence>
<evidence type="ECO:0000256" key="3">
    <source>
        <dbReference type="ARBA" id="ARBA00022475"/>
    </source>
</evidence>
<dbReference type="RefSeq" id="XP_006820949.1">
    <property type="nucleotide sequence ID" value="XM_006820886.1"/>
</dbReference>
<dbReference type="Pfam" id="PF01146">
    <property type="entry name" value="Caveolin"/>
    <property type="match status" value="1"/>
</dbReference>
<comment type="function">
    <text evidence="6">May act as a scaffolding protein within caveolar membranes. Interacts directly with G-protein alpha subunits and can functionally regulate their activity.</text>
</comment>
<dbReference type="PANTHER" id="PTHR10844">
    <property type="entry name" value="CAVEOLIN"/>
    <property type="match status" value="1"/>
</dbReference>
<accession>A0ABM0MLQ8</accession>
<comment type="similarity">
    <text evidence="2 6">Belongs to the caveolin family.</text>
</comment>
<dbReference type="Proteomes" id="UP000694865">
    <property type="component" value="Unplaced"/>
</dbReference>
<organism evidence="7 8">
    <name type="scientific">Saccoglossus kowalevskii</name>
    <name type="common">Acorn worm</name>
    <dbReference type="NCBI Taxonomy" id="10224"/>
    <lineage>
        <taxon>Eukaryota</taxon>
        <taxon>Metazoa</taxon>
        <taxon>Hemichordata</taxon>
        <taxon>Enteropneusta</taxon>
        <taxon>Harrimaniidae</taxon>
        <taxon>Saccoglossus</taxon>
    </lineage>
</organism>
<evidence type="ECO:0000313" key="7">
    <source>
        <dbReference type="Proteomes" id="UP000694865"/>
    </source>
</evidence>
<dbReference type="PANTHER" id="PTHR10844:SF19">
    <property type="entry name" value="CAVEOLIN-2"/>
    <property type="match status" value="1"/>
</dbReference>
<evidence type="ECO:0000256" key="6">
    <source>
        <dbReference type="RuleBase" id="RU000680"/>
    </source>
</evidence>
<evidence type="ECO:0000256" key="5">
    <source>
        <dbReference type="ARBA" id="ARBA00023136"/>
    </source>
</evidence>
<keyword evidence="3 6" id="KW-1003">Cell membrane</keyword>
<proteinExistence type="inferred from homology"/>
<sequence>MDPESLDMVNRDPQELNPHVRALWEDVFAEPEGTHSIDGVWRCSFKTFNFAKSCCYKILTVLCAVPSSLMWGFCFAFQSFEQIWCVTPMLKALMIDMGAVKRYYTIVCGAICVPVCETCGACLSQIRITLTKN</sequence>
<evidence type="ECO:0000313" key="8">
    <source>
        <dbReference type="RefSeq" id="XP_006820949.1"/>
    </source>
</evidence>